<dbReference type="AlphaFoldDB" id="A0A7W5ZL85"/>
<comment type="caution">
    <text evidence="3">The sequence shown here is derived from an EMBL/GenBank/DDBJ whole genome shotgun (WGS) entry which is preliminary data.</text>
</comment>
<keyword evidence="4" id="KW-1185">Reference proteome</keyword>
<dbReference type="PANTHER" id="PTHR34220:SF7">
    <property type="entry name" value="SENSOR HISTIDINE KINASE YPDA"/>
    <property type="match status" value="1"/>
</dbReference>
<protein>
    <recommendedName>
        <fullName evidence="2">Signal transduction histidine kinase internal region domain-containing protein</fullName>
    </recommendedName>
</protein>
<evidence type="ECO:0000256" key="1">
    <source>
        <dbReference type="SAM" id="Phobius"/>
    </source>
</evidence>
<dbReference type="PANTHER" id="PTHR34220">
    <property type="entry name" value="SENSOR HISTIDINE KINASE YPDA"/>
    <property type="match status" value="1"/>
</dbReference>
<accession>A0A7W5ZL85</accession>
<feature type="transmembrane region" description="Helical" evidence="1">
    <location>
        <begin position="12"/>
        <end position="29"/>
    </location>
</feature>
<evidence type="ECO:0000313" key="3">
    <source>
        <dbReference type="EMBL" id="MBB3839422.1"/>
    </source>
</evidence>
<keyword evidence="1" id="KW-0472">Membrane</keyword>
<dbReference type="SUPFAM" id="SSF55874">
    <property type="entry name" value="ATPase domain of HSP90 chaperone/DNA topoisomerase II/histidine kinase"/>
    <property type="match status" value="1"/>
</dbReference>
<name>A0A7W5ZL85_9BACT</name>
<feature type="transmembrane region" description="Helical" evidence="1">
    <location>
        <begin position="113"/>
        <end position="131"/>
    </location>
</feature>
<dbReference type="GO" id="GO:0000155">
    <property type="term" value="F:phosphorelay sensor kinase activity"/>
    <property type="evidence" value="ECO:0007669"/>
    <property type="project" value="InterPro"/>
</dbReference>
<dbReference type="InterPro" id="IPR050640">
    <property type="entry name" value="Bact_2-comp_sensor_kinase"/>
</dbReference>
<dbReference type="InterPro" id="IPR010559">
    <property type="entry name" value="Sig_transdc_His_kin_internal"/>
</dbReference>
<dbReference type="RefSeq" id="WP_183975661.1">
    <property type="nucleotide sequence ID" value="NZ_JACIBY010000006.1"/>
</dbReference>
<keyword evidence="1" id="KW-0812">Transmembrane</keyword>
<dbReference type="Gene3D" id="3.30.565.10">
    <property type="entry name" value="Histidine kinase-like ATPase, C-terminal domain"/>
    <property type="match status" value="1"/>
</dbReference>
<dbReference type="EMBL" id="JACIBY010000006">
    <property type="protein sequence ID" value="MBB3839422.1"/>
    <property type="molecule type" value="Genomic_DNA"/>
</dbReference>
<dbReference type="Proteomes" id="UP000541352">
    <property type="component" value="Unassembled WGS sequence"/>
</dbReference>
<reference evidence="3 4" key="1">
    <citation type="submission" date="2020-08" db="EMBL/GenBank/DDBJ databases">
        <title>Genomic Encyclopedia of Type Strains, Phase IV (KMG-IV): sequencing the most valuable type-strain genomes for metagenomic binning, comparative biology and taxonomic classification.</title>
        <authorList>
            <person name="Goeker M."/>
        </authorList>
    </citation>
    <scope>NUCLEOTIDE SEQUENCE [LARGE SCALE GENOMIC DNA]</scope>
    <source>
        <strain evidence="3 4">DSM 17976</strain>
    </source>
</reference>
<sequence length="342" mass="39478">MKRPTLIPSRWFFLAALSLVGGYIGWLLTESLHEQFGENGQGRSGFFTFLLSYVLLVGIVLVLSWLNFRGPFRWWLLSDKKWTYWTWLVLLTWLTFEGLQFRKGYEQEFVDENVLVTLVFVGIVIGFGYVADAFRVRREQLVLHQQKTEAELRALKSQINPHFLFNALNTIYNEADAAENETVAELVQQLAGIMRFTLQETQKDFTTVEREIAFLEKYLALQQARLPKREGLRIEAQMDYDGRPARIAPLLLIPFVENAFQYGISLQQDSFIALKLEVEEGKLVFQIRNSISPQAAQKQGHGTGIKNVKQRLELIYPNRYGLSAEGNSGMFEVLLRIQLEEK</sequence>
<gene>
    <name evidence="3" type="ORF">FHS57_003428</name>
</gene>
<dbReference type="GO" id="GO:0016020">
    <property type="term" value="C:membrane"/>
    <property type="evidence" value="ECO:0007669"/>
    <property type="project" value="InterPro"/>
</dbReference>
<proteinExistence type="predicted"/>
<organism evidence="3 4">
    <name type="scientific">Runella defluvii</name>
    <dbReference type="NCBI Taxonomy" id="370973"/>
    <lineage>
        <taxon>Bacteria</taxon>
        <taxon>Pseudomonadati</taxon>
        <taxon>Bacteroidota</taxon>
        <taxon>Cytophagia</taxon>
        <taxon>Cytophagales</taxon>
        <taxon>Spirosomataceae</taxon>
        <taxon>Runella</taxon>
    </lineage>
</organism>
<dbReference type="Pfam" id="PF06580">
    <property type="entry name" value="His_kinase"/>
    <property type="match status" value="1"/>
</dbReference>
<feature type="transmembrane region" description="Helical" evidence="1">
    <location>
        <begin position="82"/>
        <end position="101"/>
    </location>
</feature>
<feature type="domain" description="Signal transduction histidine kinase internal region" evidence="2">
    <location>
        <begin position="150"/>
        <end position="229"/>
    </location>
</feature>
<evidence type="ECO:0000313" key="4">
    <source>
        <dbReference type="Proteomes" id="UP000541352"/>
    </source>
</evidence>
<dbReference type="InterPro" id="IPR036890">
    <property type="entry name" value="HATPase_C_sf"/>
</dbReference>
<keyword evidence="1" id="KW-1133">Transmembrane helix</keyword>
<feature type="transmembrane region" description="Helical" evidence="1">
    <location>
        <begin position="49"/>
        <end position="70"/>
    </location>
</feature>
<evidence type="ECO:0000259" key="2">
    <source>
        <dbReference type="Pfam" id="PF06580"/>
    </source>
</evidence>